<gene>
    <name evidence="2" type="ORF">AWH51_04755</name>
</gene>
<dbReference type="InterPro" id="IPR006311">
    <property type="entry name" value="TAT_signal"/>
</dbReference>
<evidence type="ECO:0000313" key="2">
    <source>
        <dbReference type="EMBL" id="KZC96098.1"/>
    </source>
</evidence>
<dbReference type="RefSeq" id="WP_063070619.1">
    <property type="nucleotide sequence ID" value="NZ_LQXA01000013.1"/>
</dbReference>
<organism evidence="2 3">
    <name type="scientific">Clavibacter tessellarius</name>
    <dbReference type="NCBI Taxonomy" id="31965"/>
    <lineage>
        <taxon>Bacteria</taxon>
        <taxon>Bacillati</taxon>
        <taxon>Actinomycetota</taxon>
        <taxon>Actinomycetes</taxon>
        <taxon>Micrococcales</taxon>
        <taxon>Microbacteriaceae</taxon>
        <taxon>Clavibacter</taxon>
    </lineage>
</organism>
<feature type="chain" id="PRO_5039274352" evidence="1">
    <location>
        <begin position="24"/>
        <end position="145"/>
    </location>
</feature>
<keyword evidence="1" id="KW-0732">Signal</keyword>
<dbReference type="AlphaFoldDB" id="A0A154V3Z4"/>
<evidence type="ECO:0000256" key="1">
    <source>
        <dbReference type="SAM" id="SignalP"/>
    </source>
</evidence>
<name>A0A154V3Z4_9MICO</name>
<dbReference type="EMBL" id="LQXA01000013">
    <property type="protein sequence ID" value="KZC96098.1"/>
    <property type="molecule type" value="Genomic_DNA"/>
</dbReference>
<proteinExistence type="predicted"/>
<protein>
    <submittedName>
        <fullName evidence="2">Uncharacterized protein</fullName>
    </submittedName>
</protein>
<accession>A0A154V3Z4</accession>
<sequence length="145" mass="14461">MSSSLGAAARLTPRRMLATAALAAVIALGVSVATPAGPATATPVVASSSASSSPVADPIAASEWLHISSRTYFVSSTDLSMLASQQISLAGLAVKTCTAHGSGRTCVPLVEAGLRLLGRVTVFTCGGLSGYTVVVPSFGKSHCGR</sequence>
<feature type="signal peptide" evidence="1">
    <location>
        <begin position="1"/>
        <end position="23"/>
    </location>
</feature>
<comment type="caution">
    <text evidence="2">The sequence shown here is derived from an EMBL/GenBank/DDBJ whole genome shotgun (WGS) entry which is preliminary data.</text>
</comment>
<dbReference type="Proteomes" id="UP000076218">
    <property type="component" value="Unassembled WGS sequence"/>
</dbReference>
<dbReference type="PROSITE" id="PS51318">
    <property type="entry name" value="TAT"/>
    <property type="match status" value="1"/>
</dbReference>
<reference evidence="2 3" key="1">
    <citation type="submission" date="2016-01" db="EMBL/GenBank/DDBJ databases">
        <title>Draft genome sequence of Clavibacter michiganensis subsp. tessellarius DOAB 609.</title>
        <authorList>
            <person name="Tambong J.T."/>
        </authorList>
    </citation>
    <scope>NUCLEOTIDE SEQUENCE [LARGE SCALE GENOMIC DNA]</scope>
    <source>
        <strain evidence="2 3">DOAB 609</strain>
    </source>
</reference>
<evidence type="ECO:0000313" key="3">
    <source>
        <dbReference type="Proteomes" id="UP000076218"/>
    </source>
</evidence>